<dbReference type="Pfam" id="PF10309">
    <property type="entry name" value="NCBP3"/>
    <property type="match status" value="1"/>
</dbReference>
<feature type="compositionally biased region" description="Basic and acidic residues" evidence="1">
    <location>
        <begin position="311"/>
        <end position="344"/>
    </location>
</feature>
<evidence type="ECO:0008006" key="3">
    <source>
        <dbReference type="Google" id="ProtNLM"/>
    </source>
</evidence>
<feature type="compositionally biased region" description="Basic and acidic residues" evidence="1">
    <location>
        <begin position="407"/>
        <end position="419"/>
    </location>
</feature>
<evidence type="ECO:0000256" key="1">
    <source>
        <dbReference type="SAM" id="MobiDB-lite"/>
    </source>
</evidence>
<accession>A0A0F7STE1</accession>
<evidence type="ECO:0000313" key="2">
    <source>
        <dbReference type="EMBL" id="CED83810.1"/>
    </source>
</evidence>
<name>A0A0F7STE1_PHARH</name>
<dbReference type="EMBL" id="LN483157">
    <property type="protein sequence ID" value="CED83810.1"/>
    <property type="molecule type" value="Genomic_DNA"/>
</dbReference>
<organism evidence="2">
    <name type="scientific">Phaffia rhodozyma</name>
    <name type="common">Yeast</name>
    <name type="synonym">Xanthophyllomyces dendrorhous</name>
    <dbReference type="NCBI Taxonomy" id="264483"/>
    <lineage>
        <taxon>Eukaryota</taxon>
        <taxon>Fungi</taxon>
        <taxon>Dikarya</taxon>
        <taxon>Basidiomycota</taxon>
        <taxon>Agaricomycotina</taxon>
        <taxon>Tremellomycetes</taxon>
        <taxon>Cystofilobasidiales</taxon>
        <taxon>Mrakiaceae</taxon>
        <taxon>Phaffia</taxon>
    </lineage>
</organism>
<feature type="compositionally biased region" description="Basic and acidic residues" evidence="1">
    <location>
        <begin position="376"/>
        <end position="393"/>
    </location>
</feature>
<sequence>MNNDEFSYPGGLPYDGDDESTVPLPRPSAVDNSVSSSSRADLLDRPLDDFIQDDRSSRPRRQNPASNSFDRPYRQARPRNYSDEPPTPKIYLLSELNPVINHKMASDLMESKGREPELEEESSLPPPPLDDPSIRRNALYFEGSPLTELPTEKVFTYITSFSTSLPLGIEWISDDRLCAVFPSQTSASVALSALLLKPVEEVLENSRSLLDATADSQYVPTFLWPAEMRPGPARSRVDEMGEGKDDAVMRARMGIRWAKTTDKKAGRAHNASSFYRKHGQSAGRPKIEHQPGNPTDDRGDDLLSGSFTIDSTDRHDNERRRRRSDRSASPRRRETLRTRLDRSASPDAVSGEGSKMRAFGGDLEGRIGEFHVERRRNIEYDPRRSDRWTRNGEEEVDDSLVPVRMSRVKEDEEERRDGRTSGGRGGRRTEQRKPANADDLDKELEEFLKGR</sequence>
<reference evidence="2" key="1">
    <citation type="submission" date="2014-08" db="EMBL/GenBank/DDBJ databases">
        <authorList>
            <person name="Sharma Rahul"/>
            <person name="Thines Marco"/>
        </authorList>
    </citation>
    <scope>NUCLEOTIDE SEQUENCE</scope>
</reference>
<feature type="region of interest" description="Disordered" evidence="1">
    <location>
        <begin position="258"/>
        <end position="362"/>
    </location>
</feature>
<feature type="compositionally biased region" description="Basic and acidic residues" evidence="1">
    <location>
        <begin position="285"/>
        <end position="301"/>
    </location>
</feature>
<feature type="region of interest" description="Disordered" evidence="1">
    <location>
        <begin position="109"/>
        <end position="134"/>
    </location>
</feature>
<dbReference type="AlphaFoldDB" id="A0A0F7STE1"/>
<feature type="region of interest" description="Disordered" evidence="1">
    <location>
        <begin position="376"/>
        <end position="451"/>
    </location>
</feature>
<dbReference type="GO" id="GO:0003729">
    <property type="term" value="F:mRNA binding"/>
    <property type="evidence" value="ECO:0007669"/>
    <property type="project" value="InterPro"/>
</dbReference>
<dbReference type="GO" id="GO:0000340">
    <property type="term" value="F:RNA 7-methylguanosine cap binding"/>
    <property type="evidence" value="ECO:0007669"/>
    <property type="project" value="InterPro"/>
</dbReference>
<feature type="region of interest" description="Disordered" evidence="1">
    <location>
        <begin position="1"/>
        <end position="88"/>
    </location>
</feature>
<feature type="compositionally biased region" description="Low complexity" evidence="1">
    <location>
        <begin position="27"/>
        <end position="40"/>
    </location>
</feature>
<feature type="compositionally biased region" description="Basic and acidic residues" evidence="1">
    <location>
        <begin position="427"/>
        <end position="436"/>
    </location>
</feature>
<protein>
    <recommendedName>
        <fullName evidence="3">Chromatin target of PRMT1 protein C-terminal domain-containing protein</fullName>
    </recommendedName>
</protein>
<proteinExistence type="predicted"/>
<feature type="compositionally biased region" description="Basic and acidic residues" evidence="1">
    <location>
        <begin position="41"/>
        <end position="57"/>
    </location>
</feature>
<dbReference type="InterPro" id="IPR019416">
    <property type="entry name" value="NCBP3"/>
</dbReference>